<dbReference type="InterPro" id="IPR025303">
    <property type="entry name" value="PdaC"/>
</dbReference>
<dbReference type="Gene3D" id="3.90.640.20">
    <property type="entry name" value="Heat-shock cognate protein, ATPase"/>
    <property type="match status" value="1"/>
</dbReference>
<dbReference type="Pfam" id="PF11738">
    <property type="entry name" value="DUF3298"/>
    <property type="match status" value="1"/>
</dbReference>
<dbReference type="RefSeq" id="WP_219874144.1">
    <property type="nucleotide sequence ID" value="NZ_JAHZIJ010000017.1"/>
</dbReference>
<name>A0ABS7DAI4_9BACL</name>
<evidence type="ECO:0000313" key="5">
    <source>
        <dbReference type="EMBL" id="MBW7476896.1"/>
    </source>
</evidence>
<accession>A0ABS7DAI4</accession>
<comment type="caution">
    <text evidence="5">The sequence shown here is derived from an EMBL/GenBank/DDBJ whole genome shotgun (WGS) entry which is preliminary data.</text>
</comment>
<dbReference type="InterPro" id="IPR012854">
    <property type="entry name" value="Cu_amine_oxidase-like_N"/>
</dbReference>
<feature type="domain" description="Copper amine oxidase-like N-terminal" evidence="2">
    <location>
        <begin position="64"/>
        <end position="157"/>
    </location>
</feature>
<dbReference type="Pfam" id="PF07833">
    <property type="entry name" value="Cu_amine_oxidN1"/>
    <property type="match status" value="1"/>
</dbReference>
<dbReference type="EMBL" id="JAHZIJ010000017">
    <property type="protein sequence ID" value="MBW7476896.1"/>
    <property type="molecule type" value="Genomic_DNA"/>
</dbReference>
<dbReference type="Gene3D" id="3.30.457.10">
    <property type="entry name" value="Copper amine oxidase-like, N-terminal domain"/>
    <property type="match status" value="1"/>
</dbReference>
<feature type="signal peptide" evidence="1">
    <location>
        <begin position="1"/>
        <end position="35"/>
    </location>
</feature>
<dbReference type="Gene3D" id="3.30.565.40">
    <property type="entry name" value="Fervidobacterium nodosum Rt17-B1 like"/>
    <property type="match status" value="1"/>
</dbReference>
<protein>
    <submittedName>
        <fullName evidence="5">DUF4163 domain-containing protein</fullName>
    </submittedName>
</protein>
<evidence type="ECO:0000256" key="1">
    <source>
        <dbReference type="SAM" id="SignalP"/>
    </source>
</evidence>
<keyword evidence="1" id="KW-0732">Signal</keyword>
<dbReference type="InterPro" id="IPR037126">
    <property type="entry name" value="PdaC/RsiV-like_sf"/>
</dbReference>
<organism evidence="5 6">
    <name type="scientific">Paenibacillus oenotherae</name>
    <dbReference type="NCBI Taxonomy" id="1435645"/>
    <lineage>
        <taxon>Bacteria</taxon>
        <taxon>Bacillati</taxon>
        <taxon>Bacillota</taxon>
        <taxon>Bacilli</taxon>
        <taxon>Bacillales</taxon>
        <taxon>Paenibacillaceae</taxon>
        <taxon>Paenibacillus</taxon>
    </lineage>
</organism>
<feature type="domain" description="Deacetylase PdaC" evidence="4">
    <location>
        <begin position="176"/>
        <end position="269"/>
    </location>
</feature>
<sequence>MIRTVKNRKWLAIPIAASLLMGTAAVLPVSGTVYAESAASQTVLKMRTVQMKWDGKLLSVPAGMTADNETFVALSFLSKQLGLRTSWDAKTRIISVSGKNRTMKMKADDYYFWLNGNRIYGTPPVVLKGTTYLPLRFLLEQMGFAIGYDAKAKVISIQPIIENDLKLVGKLLEDASEFGEVTVQYPQLEGFADKAVQDKINEVLKAEAEEYFQSGQELMVDYEGYAAEMGDEIPPMAFDVSYSVTYNEKNRLSLQYNIYEYSGGAHGMYDYQPHNFNLETGEEITLKEAALGNENYIGIINEAVKKGIKEQDLYLLSPFETIAPDQRFFIRGDSIVVFFGLYEYTPYAAGMPEFSIPFSRFAAQ</sequence>
<keyword evidence="6" id="KW-1185">Reference proteome</keyword>
<evidence type="ECO:0000259" key="4">
    <source>
        <dbReference type="Pfam" id="PF13739"/>
    </source>
</evidence>
<dbReference type="InterPro" id="IPR021729">
    <property type="entry name" value="DUF3298"/>
</dbReference>
<dbReference type="Proteomes" id="UP000812277">
    <property type="component" value="Unassembled WGS sequence"/>
</dbReference>
<reference evidence="5 6" key="1">
    <citation type="submission" date="2021-07" db="EMBL/GenBank/DDBJ databases">
        <title>Paenibacillus radiodurans sp. nov., isolated from the southeastern edge of Tengger Desert.</title>
        <authorList>
            <person name="Zhang G."/>
        </authorList>
    </citation>
    <scope>NUCLEOTIDE SEQUENCE [LARGE SCALE GENOMIC DNA]</scope>
    <source>
        <strain evidence="5 6">DT7-4</strain>
    </source>
</reference>
<feature type="domain" description="DUF3298" evidence="3">
    <location>
        <begin position="294"/>
        <end position="359"/>
    </location>
</feature>
<dbReference type="InterPro" id="IPR036582">
    <property type="entry name" value="Mao_N_sf"/>
</dbReference>
<evidence type="ECO:0000313" key="6">
    <source>
        <dbReference type="Proteomes" id="UP000812277"/>
    </source>
</evidence>
<dbReference type="Pfam" id="PF13739">
    <property type="entry name" value="PdaC"/>
    <property type="match status" value="1"/>
</dbReference>
<evidence type="ECO:0000259" key="3">
    <source>
        <dbReference type="Pfam" id="PF11738"/>
    </source>
</evidence>
<dbReference type="SUPFAM" id="SSF55383">
    <property type="entry name" value="Copper amine oxidase, domain N"/>
    <property type="match status" value="1"/>
</dbReference>
<evidence type="ECO:0000259" key="2">
    <source>
        <dbReference type="Pfam" id="PF07833"/>
    </source>
</evidence>
<proteinExistence type="predicted"/>
<gene>
    <name evidence="5" type="ORF">K0T92_19445</name>
</gene>
<feature type="chain" id="PRO_5045246784" evidence="1">
    <location>
        <begin position="36"/>
        <end position="364"/>
    </location>
</feature>